<evidence type="ECO:0008006" key="4">
    <source>
        <dbReference type="Google" id="ProtNLM"/>
    </source>
</evidence>
<feature type="transmembrane region" description="Helical" evidence="1">
    <location>
        <begin position="80"/>
        <end position="102"/>
    </location>
</feature>
<feature type="transmembrane region" description="Helical" evidence="1">
    <location>
        <begin position="56"/>
        <end position="74"/>
    </location>
</feature>
<keyword evidence="3" id="KW-1185">Reference proteome</keyword>
<keyword evidence="1" id="KW-0472">Membrane</keyword>
<sequence length="239" mass="27408">MLSLYTGRCAMMTPMKSPAGTPMTNEPLTYALIEKKIEKYARDVSDEKLGALERRAALASVGLLVSVCTAAPFVKSSVALLVLQMGIWLSVIAMLIGFVCMLRREWRTFYRRHDKLSRELDRDYDRWQVLVKEMRGFPIAELARRLRYLSARKSSLAYRTGLFTGSLQRLGVLPLLAILYLQFKDWRFGDWQAFGQVHMVGGLLLWALFLAYFLSWWLVGLGGRWDAYEALLIEATHDE</sequence>
<organism evidence="2 3">
    <name type="scientific">Rhodanobacter ginsengisoli</name>
    <dbReference type="NCBI Taxonomy" id="418646"/>
    <lineage>
        <taxon>Bacteria</taxon>
        <taxon>Pseudomonadati</taxon>
        <taxon>Pseudomonadota</taxon>
        <taxon>Gammaproteobacteria</taxon>
        <taxon>Lysobacterales</taxon>
        <taxon>Rhodanobacteraceae</taxon>
        <taxon>Rhodanobacter</taxon>
    </lineage>
</organism>
<name>A0ABW0QLS8_9GAMM</name>
<dbReference type="EMBL" id="JBHSNF010000001">
    <property type="protein sequence ID" value="MFC5525142.1"/>
    <property type="molecule type" value="Genomic_DNA"/>
</dbReference>
<keyword evidence="1" id="KW-1133">Transmembrane helix</keyword>
<evidence type="ECO:0000313" key="2">
    <source>
        <dbReference type="EMBL" id="MFC5525142.1"/>
    </source>
</evidence>
<gene>
    <name evidence="2" type="ORF">ACFPPA_05240</name>
</gene>
<evidence type="ECO:0000256" key="1">
    <source>
        <dbReference type="SAM" id="Phobius"/>
    </source>
</evidence>
<feature type="transmembrane region" description="Helical" evidence="1">
    <location>
        <begin position="193"/>
        <end position="219"/>
    </location>
</feature>
<dbReference type="Proteomes" id="UP001596114">
    <property type="component" value="Unassembled WGS sequence"/>
</dbReference>
<reference evidence="3" key="1">
    <citation type="journal article" date="2019" name="Int. J. Syst. Evol. Microbiol.">
        <title>The Global Catalogue of Microorganisms (GCM) 10K type strain sequencing project: providing services to taxonomists for standard genome sequencing and annotation.</title>
        <authorList>
            <consortium name="The Broad Institute Genomics Platform"/>
            <consortium name="The Broad Institute Genome Sequencing Center for Infectious Disease"/>
            <person name="Wu L."/>
            <person name="Ma J."/>
        </authorList>
    </citation>
    <scope>NUCLEOTIDE SEQUENCE [LARGE SCALE GENOMIC DNA]</scope>
    <source>
        <strain evidence="3">CGMCC 1.16619</strain>
    </source>
</reference>
<feature type="transmembrane region" description="Helical" evidence="1">
    <location>
        <begin position="156"/>
        <end position="181"/>
    </location>
</feature>
<keyword evidence="1" id="KW-0812">Transmembrane</keyword>
<protein>
    <recommendedName>
        <fullName evidence="4">Transmembrane protein</fullName>
    </recommendedName>
</protein>
<comment type="caution">
    <text evidence="2">The sequence shown here is derived from an EMBL/GenBank/DDBJ whole genome shotgun (WGS) entry which is preliminary data.</text>
</comment>
<evidence type="ECO:0000313" key="3">
    <source>
        <dbReference type="Proteomes" id="UP001596114"/>
    </source>
</evidence>
<accession>A0ABW0QLS8</accession>
<proteinExistence type="predicted"/>